<feature type="coiled-coil region" evidence="1">
    <location>
        <begin position="21"/>
        <end position="95"/>
    </location>
</feature>
<dbReference type="EMBL" id="CM017882">
    <property type="protein sequence ID" value="KAG1364442.1"/>
    <property type="molecule type" value="Genomic_DNA"/>
</dbReference>
<evidence type="ECO:0000313" key="2">
    <source>
        <dbReference type="EMBL" id="KAG1364442.1"/>
    </source>
</evidence>
<reference evidence="2" key="1">
    <citation type="journal article" date="2017" name="Gigascience">
        <title>The genome draft of coconut (Cocos nucifera).</title>
        <authorList>
            <person name="Xiao Y."/>
            <person name="Xu P."/>
            <person name="Fan H."/>
            <person name="Baudouin L."/>
            <person name="Xia W."/>
            <person name="Bocs S."/>
            <person name="Xu J."/>
            <person name="Li Q."/>
            <person name="Guo A."/>
            <person name="Zhou L."/>
            <person name="Li J."/>
            <person name="Wu Y."/>
            <person name="Ma Z."/>
            <person name="Armero A."/>
            <person name="Issali A.E."/>
            <person name="Liu N."/>
            <person name="Peng M."/>
            <person name="Yang Y."/>
        </authorList>
    </citation>
    <scope>NUCLEOTIDE SEQUENCE</scope>
    <source>
        <tissue evidence="2">Spear leaf of Hainan Tall coconut</tissue>
    </source>
</reference>
<organism evidence="2 3">
    <name type="scientific">Cocos nucifera</name>
    <name type="common">Coconut palm</name>
    <dbReference type="NCBI Taxonomy" id="13894"/>
    <lineage>
        <taxon>Eukaryota</taxon>
        <taxon>Viridiplantae</taxon>
        <taxon>Streptophyta</taxon>
        <taxon>Embryophyta</taxon>
        <taxon>Tracheophyta</taxon>
        <taxon>Spermatophyta</taxon>
        <taxon>Magnoliopsida</taxon>
        <taxon>Liliopsida</taxon>
        <taxon>Arecaceae</taxon>
        <taxon>Arecoideae</taxon>
        <taxon>Cocoseae</taxon>
        <taxon>Attaleinae</taxon>
        <taxon>Cocos</taxon>
    </lineage>
</organism>
<evidence type="ECO:0000256" key="1">
    <source>
        <dbReference type="SAM" id="Coils"/>
    </source>
</evidence>
<sequence length="193" mass="22240">MPLVHYLDHFAEAIWKARHISKEVEEKANQANRRTDDAELSKLKAEEKLKKEVERLEFELSKYRSDVEVWLDAEKKKYEEKLEAAKAAIVEAFKSSIEFRDIKIEFSSVSYLQGVEDLKEKLKNFPNFNLGLLDSDGEEEVGKVDDKEIHMEDLFSSAHEDQMVEDGASAPPPNVIILFDHVEVGESRFPDRA</sequence>
<keyword evidence="3" id="KW-1185">Reference proteome</keyword>
<dbReference type="AlphaFoldDB" id="A0A8K0IPY4"/>
<dbReference type="Proteomes" id="UP000797356">
    <property type="component" value="Chromosome 11"/>
</dbReference>
<keyword evidence="1" id="KW-0175">Coiled coil</keyword>
<proteinExistence type="predicted"/>
<gene>
    <name evidence="2" type="ORF">COCNU_11G012690</name>
</gene>
<accession>A0A8K0IPY4</accession>
<comment type="caution">
    <text evidence="2">The sequence shown here is derived from an EMBL/GenBank/DDBJ whole genome shotgun (WGS) entry which is preliminary data.</text>
</comment>
<name>A0A8K0IPY4_COCNU</name>
<evidence type="ECO:0000313" key="3">
    <source>
        <dbReference type="Proteomes" id="UP000797356"/>
    </source>
</evidence>
<protein>
    <submittedName>
        <fullName evidence="2">Uncharacterized protein</fullName>
    </submittedName>
</protein>
<reference evidence="2" key="2">
    <citation type="submission" date="2019-07" db="EMBL/GenBank/DDBJ databases">
        <authorList>
            <person name="Yang Y."/>
            <person name="Bocs S."/>
            <person name="Baudouin L."/>
        </authorList>
    </citation>
    <scope>NUCLEOTIDE SEQUENCE</scope>
    <source>
        <tissue evidence="2">Spear leaf of Hainan Tall coconut</tissue>
    </source>
</reference>